<gene>
    <name evidence="2" type="ORF">BC938DRAFT_479887</name>
</gene>
<organism evidence="2 3">
    <name type="scientific">Jimgerdemannia flammicorona</name>
    <dbReference type="NCBI Taxonomy" id="994334"/>
    <lineage>
        <taxon>Eukaryota</taxon>
        <taxon>Fungi</taxon>
        <taxon>Fungi incertae sedis</taxon>
        <taxon>Mucoromycota</taxon>
        <taxon>Mucoromycotina</taxon>
        <taxon>Endogonomycetes</taxon>
        <taxon>Endogonales</taxon>
        <taxon>Endogonaceae</taxon>
        <taxon>Jimgerdemannia</taxon>
    </lineage>
</organism>
<dbReference type="EMBL" id="RBNJ01004326">
    <property type="protein sequence ID" value="RUS30070.1"/>
    <property type="molecule type" value="Genomic_DNA"/>
</dbReference>
<feature type="transmembrane region" description="Helical" evidence="1">
    <location>
        <begin position="26"/>
        <end position="48"/>
    </location>
</feature>
<feature type="transmembrane region" description="Helical" evidence="1">
    <location>
        <begin position="54"/>
        <end position="75"/>
    </location>
</feature>
<keyword evidence="1" id="KW-1133">Transmembrane helix</keyword>
<protein>
    <submittedName>
        <fullName evidence="2">Uncharacterized protein</fullName>
    </submittedName>
</protein>
<sequence length="174" mass="19464">MSGCNARQDHPRALSGQDVGSSPMPFLGYVNTMMLCCLITAISCLLVWPFTNSFASLLAFAIMYGVTGELLWWLYEPVHHGHHIGEWGFWGMNLIPKSRNAPEMNLKLNTETYRLQDSNTLCYKLPPVRQLLVNNSTALICFKLPSLPLLTTFSPSTLLDASRNAYIPAICLRV</sequence>
<comment type="caution">
    <text evidence="2">The sequence shown here is derived from an EMBL/GenBank/DDBJ whole genome shotgun (WGS) entry which is preliminary data.</text>
</comment>
<keyword evidence="1" id="KW-0472">Membrane</keyword>
<dbReference type="Proteomes" id="UP000274822">
    <property type="component" value="Unassembled WGS sequence"/>
</dbReference>
<dbReference type="AlphaFoldDB" id="A0A433QJV7"/>
<evidence type="ECO:0000313" key="3">
    <source>
        <dbReference type="Proteomes" id="UP000274822"/>
    </source>
</evidence>
<keyword evidence="1" id="KW-0812">Transmembrane</keyword>
<name>A0A433QJV7_9FUNG</name>
<accession>A0A433QJV7</accession>
<keyword evidence="3" id="KW-1185">Reference proteome</keyword>
<proteinExistence type="predicted"/>
<evidence type="ECO:0000313" key="2">
    <source>
        <dbReference type="EMBL" id="RUS30070.1"/>
    </source>
</evidence>
<evidence type="ECO:0000256" key="1">
    <source>
        <dbReference type="SAM" id="Phobius"/>
    </source>
</evidence>
<reference evidence="2 3" key="1">
    <citation type="journal article" date="2018" name="New Phytol.">
        <title>Phylogenomics of Endogonaceae and evolution of mycorrhizas within Mucoromycota.</title>
        <authorList>
            <person name="Chang Y."/>
            <person name="Desiro A."/>
            <person name="Na H."/>
            <person name="Sandor L."/>
            <person name="Lipzen A."/>
            <person name="Clum A."/>
            <person name="Barry K."/>
            <person name="Grigoriev I.V."/>
            <person name="Martin F.M."/>
            <person name="Stajich J.E."/>
            <person name="Smith M.E."/>
            <person name="Bonito G."/>
            <person name="Spatafora J.W."/>
        </authorList>
    </citation>
    <scope>NUCLEOTIDE SEQUENCE [LARGE SCALE GENOMIC DNA]</scope>
    <source>
        <strain evidence="2 3">AD002</strain>
    </source>
</reference>